<evidence type="ECO:0000313" key="2">
    <source>
        <dbReference type="Proteomes" id="UP000319613"/>
    </source>
</evidence>
<gene>
    <name evidence="1" type="ORF">G01um101477_111</name>
</gene>
<name>A0A554JDA0_9BACT</name>
<protein>
    <submittedName>
        <fullName evidence="1">Uncharacterized protein</fullName>
    </submittedName>
</protein>
<proteinExistence type="predicted"/>
<evidence type="ECO:0000313" key="1">
    <source>
        <dbReference type="EMBL" id="TSC66356.1"/>
    </source>
</evidence>
<sequence length="168" mass="19260">MKFFTYKQSSCSLIKNTGGVYMFGFFKSQERPSLIKGGSKTQREVLALLIERGRELESEFLSRREFEHPDEDEPLVQSFSMFFCCLCLSANLVGFALMGLEKDHLGSITREYAQHLSRLKAAKLPPDQIPYYAAAEMLGLPMELLRNAQYLNHFGADYNDVIEELRKD</sequence>
<accession>A0A554JDA0</accession>
<organism evidence="1 2">
    <name type="scientific">Candidatus Doudnabacteria bacterium Gr01-1014_77</name>
    <dbReference type="NCBI Taxonomy" id="2017133"/>
    <lineage>
        <taxon>Bacteria</taxon>
        <taxon>Candidatus Doudnaibacteriota</taxon>
    </lineage>
</organism>
<reference evidence="1 2" key="1">
    <citation type="submission" date="2017-07" db="EMBL/GenBank/DDBJ databases">
        <title>Mechanisms for carbon and nitrogen cycling indicate functional differentiation within the Candidate Phyla Radiation.</title>
        <authorList>
            <person name="Danczak R.E."/>
            <person name="Johnston M.D."/>
            <person name="Kenah C."/>
            <person name="Slattery M."/>
            <person name="Wrighton K.C."/>
            <person name="Wilkins M.J."/>
        </authorList>
    </citation>
    <scope>NUCLEOTIDE SEQUENCE [LARGE SCALE GENOMIC DNA]</scope>
    <source>
        <strain evidence="1">Gr01-1014_77</strain>
    </source>
</reference>
<dbReference type="EMBL" id="VMFF01000007">
    <property type="protein sequence ID" value="TSC66356.1"/>
    <property type="molecule type" value="Genomic_DNA"/>
</dbReference>
<comment type="caution">
    <text evidence="1">The sequence shown here is derived from an EMBL/GenBank/DDBJ whole genome shotgun (WGS) entry which is preliminary data.</text>
</comment>
<dbReference type="AlphaFoldDB" id="A0A554JDA0"/>
<dbReference type="Proteomes" id="UP000319613">
    <property type="component" value="Unassembled WGS sequence"/>
</dbReference>